<organism evidence="4">
    <name type="scientific">Desulfofervidus auxilii</name>
    <dbReference type="NCBI Taxonomy" id="1621989"/>
    <lineage>
        <taxon>Bacteria</taxon>
        <taxon>Pseudomonadati</taxon>
        <taxon>Thermodesulfobacteriota</taxon>
        <taxon>Candidatus Desulfofervidia</taxon>
        <taxon>Candidatus Desulfofervidales</taxon>
        <taxon>Candidatus Desulfofervidaceae</taxon>
        <taxon>Candidatus Desulfofervidus</taxon>
    </lineage>
</organism>
<dbReference type="EMBL" id="DRKW01000072">
    <property type="protein sequence ID" value="HEB73849.1"/>
    <property type="molecule type" value="Genomic_DNA"/>
</dbReference>
<reference evidence="4" key="2">
    <citation type="journal article" date="2020" name="mSystems">
        <title>Genome- and Community-Level Interaction Insights into Carbon Utilization and Element Cycling Functions of Hydrothermarchaeota in Hydrothermal Sediment.</title>
        <authorList>
            <person name="Zhou Z."/>
            <person name="Liu Y."/>
            <person name="Xu W."/>
            <person name="Pan J."/>
            <person name="Luo Z.H."/>
            <person name="Li M."/>
        </authorList>
    </citation>
    <scope>NUCLEOTIDE SEQUENCE [LARGE SCALE GENOMIC DNA]</scope>
    <source>
        <strain evidence="4">HyVt-389</strain>
        <strain evidence="3">HyVt-45</strain>
    </source>
</reference>
<feature type="transmembrane region" description="Helical" evidence="1">
    <location>
        <begin position="34"/>
        <end position="50"/>
    </location>
</feature>
<dbReference type="Proteomes" id="UP000886268">
    <property type="component" value="Unassembled WGS sequence"/>
</dbReference>
<name>A0A7C1VW61_DESA2</name>
<evidence type="ECO:0000313" key="5">
    <source>
        <dbReference type="Proteomes" id="UP000070560"/>
    </source>
</evidence>
<accession>A0A7C1VW61</accession>
<keyword evidence="1" id="KW-1133">Transmembrane helix</keyword>
<evidence type="ECO:0000313" key="2">
    <source>
        <dbReference type="EMBL" id="AMM41356.1"/>
    </source>
</evidence>
<dbReference type="EMBL" id="DRIH01000021">
    <property type="protein sequence ID" value="HEC67346.1"/>
    <property type="molecule type" value="Genomic_DNA"/>
</dbReference>
<sequence length="111" mass="12798">MLQEWLKTHWEKISEYLTNVGQFKFSIIPLLKNPLFDIILLLGIFILLILRLYRLLAICLGTLVFALAWSFLCAPYGTPEAVPFVHWWYLIGICISLIGILLYVCLIVLGE</sequence>
<feature type="transmembrane region" description="Helical" evidence="1">
    <location>
        <begin position="55"/>
        <end position="77"/>
    </location>
</feature>
<protein>
    <submittedName>
        <fullName evidence="2">Membrane protein</fullName>
    </submittedName>
</protein>
<evidence type="ECO:0000256" key="1">
    <source>
        <dbReference type="SAM" id="Phobius"/>
    </source>
</evidence>
<keyword evidence="1" id="KW-0472">Membrane</keyword>
<evidence type="ECO:0000313" key="4">
    <source>
        <dbReference type="EMBL" id="HEC67346.1"/>
    </source>
</evidence>
<proteinExistence type="predicted"/>
<feature type="transmembrane region" description="Helical" evidence="1">
    <location>
        <begin position="89"/>
        <end position="109"/>
    </location>
</feature>
<keyword evidence="1" id="KW-0812">Transmembrane</keyword>
<dbReference type="RefSeq" id="WP_066063316.1">
    <property type="nucleotide sequence ID" value="NZ_CP013015.1"/>
</dbReference>
<dbReference type="Proteomes" id="UP000885738">
    <property type="component" value="Unassembled WGS sequence"/>
</dbReference>
<dbReference type="AlphaFoldDB" id="A0A7C1VW61"/>
<dbReference type="KEGG" id="daw:HS1_001560"/>
<keyword evidence="5" id="KW-1185">Reference proteome</keyword>
<reference evidence="2 5" key="1">
    <citation type="submission" date="2015-10" db="EMBL/GenBank/DDBJ databases">
        <title>Candidatus Desulfofervidus auxilii, a hydrogenotrophic sulfate-reducing bacterium involved in the thermophilic anaerobic oxidation of methane.</title>
        <authorList>
            <person name="Krukenberg V."/>
            <person name="Richter M."/>
            <person name="Wegener G."/>
        </authorList>
    </citation>
    <scope>NUCLEOTIDE SEQUENCE [LARGE SCALE GENOMIC DNA]</scope>
    <source>
        <strain evidence="2 5">HS1</strain>
    </source>
</reference>
<dbReference type="EMBL" id="CP013015">
    <property type="protein sequence ID" value="AMM41356.1"/>
    <property type="molecule type" value="Genomic_DNA"/>
</dbReference>
<gene>
    <name evidence="4" type="ORF">ENI35_00800</name>
    <name evidence="3" type="ORF">ENJ03_01330</name>
    <name evidence="2" type="ORF">HS1_001560</name>
</gene>
<evidence type="ECO:0000313" key="3">
    <source>
        <dbReference type="EMBL" id="HEB73849.1"/>
    </source>
</evidence>
<dbReference type="Proteomes" id="UP000070560">
    <property type="component" value="Chromosome"/>
</dbReference>